<protein>
    <submittedName>
        <fullName evidence="1">Uncharacterized protein</fullName>
    </submittedName>
</protein>
<proteinExistence type="predicted"/>
<organism evidence="1 2">
    <name type="scientific">Nepenthes gracilis</name>
    <name type="common">Slender pitcher plant</name>
    <dbReference type="NCBI Taxonomy" id="150966"/>
    <lineage>
        <taxon>Eukaryota</taxon>
        <taxon>Viridiplantae</taxon>
        <taxon>Streptophyta</taxon>
        <taxon>Embryophyta</taxon>
        <taxon>Tracheophyta</taxon>
        <taxon>Spermatophyta</taxon>
        <taxon>Magnoliopsida</taxon>
        <taxon>eudicotyledons</taxon>
        <taxon>Gunneridae</taxon>
        <taxon>Pentapetalae</taxon>
        <taxon>Caryophyllales</taxon>
        <taxon>Nepenthaceae</taxon>
        <taxon>Nepenthes</taxon>
    </lineage>
</organism>
<sequence length="68" mass="7715">MDLSAFSRFPLYYHFKFGFLVWLQLPTSEVRLVSSHPAEIKPARTQLAKIMGSGELEACLLCCLIVIQ</sequence>
<name>A0AAD3SPZ1_NEPGR</name>
<reference evidence="1" key="1">
    <citation type="submission" date="2023-05" db="EMBL/GenBank/DDBJ databases">
        <title>Nepenthes gracilis genome sequencing.</title>
        <authorList>
            <person name="Fukushima K."/>
        </authorList>
    </citation>
    <scope>NUCLEOTIDE SEQUENCE</scope>
    <source>
        <strain evidence="1">SING2019-196</strain>
    </source>
</reference>
<dbReference type="EMBL" id="BSYO01000014">
    <property type="protein sequence ID" value="GMH14725.1"/>
    <property type="molecule type" value="Genomic_DNA"/>
</dbReference>
<keyword evidence="2" id="KW-1185">Reference proteome</keyword>
<evidence type="ECO:0000313" key="2">
    <source>
        <dbReference type="Proteomes" id="UP001279734"/>
    </source>
</evidence>
<gene>
    <name evidence="1" type="ORF">Nepgr_016566</name>
</gene>
<accession>A0AAD3SPZ1</accession>
<dbReference type="Proteomes" id="UP001279734">
    <property type="component" value="Unassembled WGS sequence"/>
</dbReference>
<evidence type="ECO:0000313" key="1">
    <source>
        <dbReference type="EMBL" id="GMH14725.1"/>
    </source>
</evidence>
<dbReference type="AlphaFoldDB" id="A0AAD3SPZ1"/>
<comment type="caution">
    <text evidence="1">The sequence shown here is derived from an EMBL/GenBank/DDBJ whole genome shotgun (WGS) entry which is preliminary data.</text>
</comment>